<keyword evidence="1" id="KW-1133">Transmembrane helix</keyword>
<dbReference type="OrthoDB" id="4866720at2759"/>
<dbReference type="EMBL" id="JRHA01000003">
    <property type="protein sequence ID" value="PQK11823.1"/>
    <property type="molecule type" value="Genomic_DNA"/>
</dbReference>
<feature type="transmembrane region" description="Helical" evidence="1">
    <location>
        <begin position="24"/>
        <end position="46"/>
    </location>
</feature>
<comment type="caution">
    <text evidence="2">The sequence shown here is derived from an EMBL/GenBank/DDBJ whole genome shotgun (WGS) entry which is preliminary data.</text>
</comment>
<reference evidence="2 3" key="1">
    <citation type="submission" date="2016-07" db="EMBL/GenBank/DDBJ databases">
        <title>Comparative genomics of the entomopathogenic fungus Beauveria bassiana.</title>
        <authorList>
            <person name="Valero Jimenez C.A."/>
            <person name="Zwaan B.J."/>
            <person name="Van Kan J.A."/>
            <person name="Takken W."/>
            <person name="Debets A.J."/>
            <person name="Schoustra S.E."/>
            <person name="Koenraadt C.J."/>
        </authorList>
    </citation>
    <scope>NUCLEOTIDE SEQUENCE [LARGE SCALE GENOMIC DNA]</scope>
    <source>
        <strain evidence="2 3">ARSEF 8028</strain>
    </source>
</reference>
<organism evidence="2 3">
    <name type="scientific">Beauveria bassiana</name>
    <name type="common">White muscardine disease fungus</name>
    <name type="synonym">Tritirachium shiotae</name>
    <dbReference type="NCBI Taxonomy" id="176275"/>
    <lineage>
        <taxon>Eukaryota</taxon>
        <taxon>Fungi</taxon>
        <taxon>Dikarya</taxon>
        <taxon>Ascomycota</taxon>
        <taxon>Pezizomycotina</taxon>
        <taxon>Sordariomycetes</taxon>
        <taxon>Hypocreomycetidae</taxon>
        <taxon>Hypocreales</taxon>
        <taxon>Cordycipitaceae</taxon>
        <taxon>Beauveria</taxon>
    </lineage>
</organism>
<accession>A0A2S7Y7B6</accession>
<sequence length="114" mass="13473">MGSLMNKSDPAYRHDFRTPAQWSLYVHAASILFTLFISTGTEVVVLTPHPPQRLNPYDTFKTMFVHPRIQAVRDDIYEYWPTDRVDEWTARYPGAEVVQRWKSRNWDVKQQSSQ</sequence>
<proteinExistence type="predicted"/>
<evidence type="ECO:0000313" key="2">
    <source>
        <dbReference type="EMBL" id="PQK11823.1"/>
    </source>
</evidence>
<dbReference type="Proteomes" id="UP000237441">
    <property type="component" value="Unassembled WGS sequence"/>
</dbReference>
<dbReference type="AlphaFoldDB" id="A0A2S7Y7B6"/>
<evidence type="ECO:0000313" key="3">
    <source>
        <dbReference type="Proteomes" id="UP000237441"/>
    </source>
</evidence>
<name>A0A2S7Y7B6_BEABA</name>
<evidence type="ECO:0000256" key="1">
    <source>
        <dbReference type="SAM" id="Phobius"/>
    </source>
</evidence>
<gene>
    <name evidence="2" type="ORF">BB8028_0003g04460</name>
</gene>
<protein>
    <submittedName>
        <fullName evidence="2">Uncharacterized protein</fullName>
    </submittedName>
</protein>
<keyword evidence="1" id="KW-0472">Membrane</keyword>
<keyword evidence="1" id="KW-0812">Transmembrane</keyword>